<dbReference type="Proteomes" id="UP000389128">
    <property type="component" value="Unassembled WGS sequence"/>
</dbReference>
<dbReference type="Pfam" id="PF13401">
    <property type="entry name" value="AAA_22"/>
    <property type="match status" value="1"/>
</dbReference>
<accession>A0A6C2D148</accession>
<sequence length="483" mass="54005">MPKTLAVGPDYLIRGVPEIDANPLIAHVPLPPETDNDAFMALALRPDFNPLDRDLPNSIRRLRIKRLRRFYVPTLRVHRQALIDVSSNILDGYIPRNPMTAEGRALLYGGAADLAFKPTISLISGHSGMGKSALIDRILGHMGKQLHQHVRFDGKPFTEKQILFLRRNCPEHCTVGTLCSTFGNYTDNVLGLKLYSGIFSKLQGGSRTLYLSEITKIIKTHHVGVLVIDEFQNLSLMGVGAKKIIAFLVNLRDELGLPIVVVGTYKALRLLEGDMSTARRLVEGGYYDLERPTSAEDSSWTDLCQIAWEYQWVKNPIEFDAEICETLYDVSQGITGLMISAFAFAQLAAIDDETERVDAALIRKVYLERMKPLHPAIRILQSGNPILMDKFDDLYRNLWPKQERPEGYRNPEPCALSSGEPVTQTQIEPEEAETTASPKRTRSGRNSVATSPEKVKPVLSDEQVKKMVLADSVADLISILDKR</sequence>
<dbReference type="EMBL" id="SDKK01000005">
    <property type="protein sequence ID" value="TYC60278.1"/>
    <property type="molecule type" value="Genomic_DNA"/>
</dbReference>
<evidence type="ECO:0000313" key="4">
    <source>
        <dbReference type="Proteomes" id="UP000389128"/>
    </source>
</evidence>
<dbReference type="OrthoDB" id="5593847at2"/>
<dbReference type="InterPro" id="IPR049945">
    <property type="entry name" value="AAA_22"/>
</dbReference>
<protein>
    <submittedName>
        <fullName evidence="3">ATP-binding protein</fullName>
    </submittedName>
</protein>
<dbReference type="SUPFAM" id="SSF52540">
    <property type="entry name" value="P-loop containing nucleoside triphosphate hydrolases"/>
    <property type="match status" value="1"/>
</dbReference>
<feature type="region of interest" description="Disordered" evidence="1">
    <location>
        <begin position="403"/>
        <end position="461"/>
    </location>
</feature>
<keyword evidence="3" id="KW-0067">ATP-binding</keyword>
<name>A0A6C2D148_9RHOO</name>
<comment type="caution">
    <text evidence="3">The sequence shown here is derived from an EMBL/GenBank/DDBJ whole genome shotgun (WGS) entry which is preliminary data.</text>
</comment>
<evidence type="ECO:0000313" key="3">
    <source>
        <dbReference type="EMBL" id="TYC60278.1"/>
    </source>
</evidence>
<feature type="compositionally biased region" description="Polar residues" evidence="1">
    <location>
        <begin position="434"/>
        <end position="450"/>
    </location>
</feature>
<dbReference type="InterPro" id="IPR027417">
    <property type="entry name" value="P-loop_NTPase"/>
</dbReference>
<keyword evidence="4" id="KW-1185">Reference proteome</keyword>
<evidence type="ECO:0000259" key="2">
    <source>
        <dbReference type="Pfam" id="PF13401"/>
    </source>
</evidence>
<dbReference type="Gene3D" id="3.40.50.300">
    <property type="entry name" value="P-loop containing nucleotide triphosphate hydrolases"/>
    <property type="match status" value="1"/>
</dbReference>
<dbReference type="GO" id="GO:0016887">
    <property type="term" value="F:ATP hydrolysis activity"/>
    <property type="evidence" value="ECO:0007669"/>
    <property type="project" value="InterPro"/>
</dbReference>
<proteinExistence type="predicted"/>
<evidence type="ECO:0000256" key="1">
    <source>
        <dbReference type="SAM" id="MobiDB-lite"/>
    </source>
</evidence>
<dbReference type="AlphaFoldDB" id="A0A6C2D148"/>
<feature type="domain" description="ORC1/DEAH AAA+ ATPase" evidence="2">
    <location>
        <begin position="119"/>
        <end position="271"/>
    </location>
</feature>
<reference evidence="3 4" key="1">
    <citation type="submission" date="2019-01" db="EMBL/GenBank/DDBJ databases">
        <title>Zoogloea oleivorans genome sequencing and assembly.</title>
        <authorList>
            <person name="Tancsics A."/>
            <person name="Farkas M."/>
            <person name="Kriszt B."/>
            <person name="Maroti G."/>
            <person name="Horvath B."/>
        </authorList>
    </citation>
    <scope>NUCLEOTIDE SEQUENCE [LARGE SCALE GENOMIC DNA]</scope>
    <source>
        <strain evidence="3 4">Buc</strain>
    </source>
</reference>
<gene>
    <name evidence="3" type="ORF">ETQ85_07220</name>
</gene>
<keyword evidence="3" id="KW-0547">Nucleotide-binding</keyword>
<organism evidence="3 4">
    <name type="scientific">Zoogloea oleivorans</name>
    <dbReference type="NCBI Taxonomy" id="1552750"/>
    <lineage>
        <taxon>Bacteria</taxon>
        <taxon>Pseudomonadati</taxon>
        <taxon>Pseudomonadota</taxon>
        <taxon>Betaproteobacteria</taxon>
        <taxon>Rhodocyclales</taxon>
        <taxon>Zoogloeaceae</taxon>
        <taxon>Zoogloea</taxon>
    </lineage>
</organism>
<dbReference type="GO" id="GO:0005524">
    <property type="term" value="F:ATP binding"/>
    <property type="evidence" value="ECO:0007669"/>
    <property type="project" value="UniProtKB-KW"/>
</dbReference>